<feature type="compositionally biased region" description="Polar residues" evidence="2">
    <location>
        <begin position="206"/>
        <end position="219"/>
    </location>
</feature>
<feature type="compositionally biased region" description="Polar residues" evidence="2">
    <location>
        <begin position="56"/>
        <end position="75"/>
    </location>
</feature>
<gene>
    <name evidence="3" type="ORF">QCA50_018450</name>
</gene>
<comment type="caution">
    <text evidence="3">The sequence shown here is derived from an EMBL/GenBank/DDBJ whole genome shotgun (WGS) entry which is preliminary data.</text>
</comment>
<dbReference type="Proteomes" id="UP001385951">
    <property type="component" value="Unassembled WGS sequence"/>
</dbReference>
<feature type="compositionally biased region" description="Low complexity" evidence="2">
    <location>
        <begin position="166"/>
        <end position="177"/>
    </location>
</feature>
<keyword evidence="1" id="KW-0175">Coiled coil</keyword>
<dbReference type="AlphaFoldDB" id="A0AAW0FB31"/>
<protein>
    <submittedName>
        <fullName evidence="3">Uncharacterized protein</fullName>
    </submittedName>
</protein>
<evidence type="ECO:0000256" key="1">
    <source>
        <dbReference type="SAM" id="Coils"/>
    </source>
</evidence>
<evidence type="ECO:0000313" key="4">
    <source>
        <dbReference type="Proteomes" id="UP001385951"/>
    </source>
</evidence>
<sequence>MEIQEREQHLRLREQEIMESARELERQKRALNDARNGLSVNDTYDRYPITDRAQYESPSSSPINRPQMLQSHSSTHLAVHNHNSGTYVHSNGSRTVMSAGSSPVLPGEHAPYCGCESCSVSQYRARDLSPANRNSRPIEPPIQLRPEKPKGWIRRLSMPVMGNAFSSSSDSKKGISSNQFKDGYRSSLALPDEDGRLRHDLGMTSGYRNRSSVNLSRGR</sequence>
<feature type="region of interest" description="Disordered" evidence="2">
    <location>
        <begin position="53"/>
        <end position="75"/>
    </location>
</feature>
<proteinExistence type="predicted"/>
<reference evidence="3 4" key="1">
    <citation type="submission" date="2022-09" db="EMBL/GenBank/DDBJ databases">
        <authorList>
            <person name="Palmer J.M."/>
        </authorList>
    </citation>
    <scope>NUCLEOTIDE SEQUENCE [LARGE SCALE GENOMIC DNA]</scope>
    <source>
        <strain evidence="3 4">DSM 7382</strain>
    </source>
</reference>
<keyword evidence="4" id="KW-1185">Reference proteome</keyword>
<evidence type="ECO:0000313" key="3">
    <source>
        <dbReference type="EMBL" id="KAK7678578.1"/>
    </source>
</evidence>
<name>A0AAW0FB31_9APHY</name>
<dbReference type="EMBL" id="JASBNA010000070">
    <property type="protein sequence ID" value="KAK7678578.1"/>
    <property type="molecule type" value="Genomic_DNA"/>
</dbReference>
<accession>A0AAW0FB31</accession>
<evidence type="ECO:0000256" key="2">
    <source>
        <dbReference type="SAM" id="MobiDB-lite"/>
    </source>
</evidence>
<organism evidence="3 4">
    <name type="scientific">Cerrena zonata</name>
    <dbReference type="NCBI Taxonomy" id="2478898"/>
    <lineage>
        <taxon>Eukaryota</taxon>
        <taxon>Fungi</taxon>
        <taxon>Dikarya</taxon>
        <taxon>Basidiomycota</taxon>
        <taxon>Agaricomycotina</taxon>
        <taxon>Agaricomycetes</taxon>
        <taxon>Polyporales</taxon>
        <taxon>Cerrenaceae</taxon>
        <taxon>Cerrena</taxon>
    </lineage>
</organism>
<feature type="coiled-coil region" evidence="1">
    <location>
        <begin position="10"/>
        <end position="41"/>
    </location>
</feature>
<feature type="region of interest" description="Disordered" evidence="2">
    <location>
        <begin position="164"/>
        <end position="219"/>
    </location>
</feature>